<accession>A0ABC8UV83</accession>
<evidence type="ECO:0000256" key="3">
    <source>
        <dbReference type="PROSITE-ProRule" id="PRU00266"/>
    </source>
</evidence>
<comment type="caution">
    <text evidence="6">The sequence shown here is derived from an EMBL/GenBank/DDBJ whole genome shotgun (WGS) entry which is preliminary data.</text>
</comment>
<dbReference type="InterPro" id="IPR014720">
    <property type="entry name" value="dsRBD_dom"/>
</dbReference>
<feature type="region of interest" description="Disordered" evidence="4">
    <location>
        <begin position="332"/>
        <end position="367"/>
    </location>
</feature>
<evidence type="ECO:0000256" key="1">
    <source>
        <dbReference type="ARBA" id="ARBA00022737"/>
    </source>
</evidence>
<feature type="compositionally biased region" description="Low complexity" evidence="4">
    <location>
        <begin position="249"/>
        <end position="263"/>
    </location>
</feature>
<dbReference type="AlphaFoldDB" id="A0ABC8UV83"/>
<feature type="region of interest" description="Disordered" evidence="4">
    <location>
        <begin position="77"/>
        <end position="99"/>
    </location>
</feature>
<dbReference type="GO" id="GO:0003723">
    <property type="term" value="F:RNA binding"/>
    <property type="evidence" value="ECO:0007669"/>
    <property type="project" value="UniProtKB-UniRule"/>
</dbReference>
<evidence type="ECO:0000259" key="5">
    <source>
        <dbReference type="PROSITE" id="PS50137"/>
    </source>
</evidence>
<reference evidence="6 7" key="1">
    <citation type="submission" date="2024-02" db="EMBL/GenBank/DDBJ databases">
        <authorList>
            <person name="Vignale AGUSTIN F."/>
            <person name="Sosa J E."/>
            <person name="Modenutti C."/>
        </authorList>
    </citation>
    <scope>NUCLEOTIDE SEQUENCE [LARGE SCALE GENOMIC DNA]</scope>
</reference>
<dbReference type="SUPFAM" id="SSF54768">
    <property type="entry name" value="dsRNA-binding domain-like"/>
    <property type="match status" value="3"/>
</dbReference>
<dbReference type="Gene3D" id="3.30.160.20">
    <property type="match status" value="3"/>
</dbReference>
<dbReference type="PROSITE" id="PS50137">
    <property type="entry name" value="DS_RBD"/>
    <property type="match status" value="3"/>
</dbReference>
<gene>
    <name evidence="6" type="ORF">ILEXP_LOCUS54997</name>
</gene>
<feature type="domain" description="DRBM" evidence="5">
    <location>
        <begin position="104"/>
        <end position="173"/>
    </location>
</feature>
<feature type="domain" description="DRBM" evidence="5">
    <location>
        <begin position="170"/>
        <end position="238"/>
    </location>
</feature>
<name>A0ABC8UV83_9AQUA</name>
<dbReference type="EMBL" id="CAUOFW020009057">
    <property type="protein sequence ID" value="CAK9184642.1"/>
    <property type="molecule type" value="Genomic_DNA"/>
</dbReference>
<evidence type="ECO:0000256" key="2">
    <source>
        <dbReference type="ARBA" id="ARBA00022884"/>
    </source>
</evidence>
<feature type="compositionally biased region" description="Polar residues" evidence="4">
    <location>
        <begin position="84"/>
        <end position="95"/>
    </location>
</feature>
<protein>
    <recommendedName>
        <fullName evidence="5">DRBM domain-containing protein</fullName>
    </recommendedName>
</protein>
<feature type="compositionally biased region" description="Polar residues" evidence="4">
    <location>
        <begin position="265"/>
        <end position="278"/>
    </location>
</feature>
<keyword evidence="2 3" id="KW-0694">RNA-binding</keyword>
<sequence>MYKSRLQELCHQKRWGLPCYVCMKDGPDHNPRFKASVSVNGITFDTPNICKSSREARNEAAKLAFILLASDYNSTAGEPKNEETCQSPESHSNALSGKVDMQNEYKMKLQTYAQRKKLDSPLYSSKKKGPSHAPCFKATVTIDGEAYESPLFYKTLKEAEHAAAKNDFQVWKNLLQQLTQNEDFLLPTYKTIRSGEPHKPTFFSTVEIEGEIFHGNAAKSKKQAELNAAKVAYTTFMKRRYCKSGEFTSSDSSGAESLKSASSLDLPTTTDPQQNLNPGISLVAEHKDHNKETEDEEQGVVSAENVSSNVNFSSQESISSLSSQDINEITEKRNSNSSLDSLPFSPKEGQSSSATMTPPGLSGLSIADSNMETTTEGKSYLLCNKVRVYTCIPDLAFPKGTVLLPIAEDRWVPVSLEFPNEKGT</sequence>
<dbReference type="SMART" id="SM00358">
    <property type="entry name" value="DSRM"/>
    <property type="match status" value="3"/>
</dbReference>
<dbReference type="PANTHER" id="PTHR46031">
    <property type="match status" value="1"/>
</dbReference>
<dbReference type="Proteomes" id="UP001642360">
    <property type="component" value="Unassembled WGS sequence"/>
</dbReference>
<organism evidence="6 7">
    <name type="scientific">Ilex paraguariensis</name>
    <name type="common">yerba mate</name>
    <dbReference type="NCBI Taxonomy" id="185542"/>
    <lineage>
        <taxon>Eukaryota</taxon>
        <taxon>Viridiplantae</taxon>
        <taxon>Streptophyta</taxon>
        <taxon>Embryophyta</taxon>
        <taxon>Tracheophyta</taxon>
        <taxon>Spermatophyta</taxon>
        <taxon>Magnoliopsida</taxon>
        <taxon>eudicotyledons</taxon>
        <taxon>Gunneridae</taxon>
        <taxon>Pentapetalae</taxon>
        <taxon>asterids</taxon>
        <taxon>campanulids</taxon>
        <taxon>Aquifoliales</taxon>
        <taxon>Aquifoliaceae</taxon>
        <taxon>Ilex</taxon>
    </lineage>
</organism>
<keyword evidence="7" id="KW-1185">Reference proteome</keyword>
<evidence type="ECO:0000313" key="6">
    <source>
        <dbReference type="EMBL" id="CAK9184642.1"/>
    </source>
</evidence>
<feature type="domain" description="DRBM" evidence="5">
    <location>
        <begin position="1"/>
        <end position="70"/>
    </location>
</feature>
<dbReference type="Pfam" id="PF00035">
    <property type="entry name" value="dsrm"/>
    <property type="match status" value="3"/>
</dbReference>
<dbReference type="PANTHER" id="PTHR46031:SF38">
    <property type="entry name" value="DRBM DOMAIN-CONTAINING PROTEIN"/>
    <property type="match status" value="1"/>
</dbReference>
<proteinExistence type="predicted"/>
<keyword evidence="1" id="KW-0677">Repeat</keyword>
<evidence type="ECO:0000256" key="4">
    <source>
        <dbReference type="SAM" id="MobiDB-lite"/>
    </source>
</evidence>
<evidence type="ECO:0000313" key="7">
    <source>
        <dbReference type="Proteomes" id="UP001642360"/>
    </source>
</evidence>
<feature type="region of interest" description="Disordered" evidence="4">
    <location>
        <begin position="246"/>
        <end position="278"/>
    </location>
</feature>